<proteinExistence type="inferred from homology"/>
<dbReference type="PANTHER" id="PTHR44427:SF21">
    <property type="entry name" value="CEA CELL ADHESION MOLECULE 19"/>
    <property type="match status" value="1"/>
</dbReference>
<protein>
    <submittedName>
        <fullName evidence="9">Carcinoembryonic antigen-related cell adhesion molecule 19 isoform X1</fullName>
    </submittedName>
</protein>
<keyword evidence="5" id="KW-0812">Transmembrane</keyword>
<evidence type="ECO:0000259" key="7">
    <source>
        <dbReference type="Pfam" id="PF07686"/>
    </source>
</evidence>
<dbReference type="InterPro" id="IPR013783">
    <property type="entry name" value="Ig-like_fold"/>
</dbReference>
<dbReference type="FunCoup" id="A0A6P5LNE1">
    <property type="interactions" value="44"/>
</dbReference>
<keyword evidence="8" id="KW-1185">Reference proteome</keyword>
<dbReference type="KEGG" id="pcw:110219716"/>
<evidence type="ECO:0000256" key="1">
    <source>
        <dbReference type="ARBA" id="ARBA00022729"/>
    </source>
</evidence>
<feature type="signal peptide" evidence="6">
    <location>
        <begin position="1"/>
        <end position="31"/>
    </location>
</feature>
<keyword evidence="5" id="KW-0472">Membrane</keyword>
<keyword evidence="1 6" id="KW-0732">Signal</keyword>
<dbReference type="InterPro" id="IPR036179">
    <property type="entry name" value="Ig-like_dom_sf"/>
</dbReference>
<dbReference type="CTD" id="56971"/>
<reference evidence="9" key="1">
    <citation type="submission" date="2025-08" db="UniProtKB">
        <authorList>
            <consortium name="RefSeq"/>
        </authorList>
    </citation>
    <scope>IDENTIFICATION</scope>
    <source>
        <tissue evidence="9">Spleen</tissue>
    </source>
</reference>
<comment type="similarity">
    <text evidence="3">Belongs to the immunoglobulin superfamily. CEA family.</text>
</comment>
<keyword evidence="5" id="KW-1133">Transmembrane helix</keyword>
<sequence length="377" mass="40713">MSQPHGGGCVWKEFVFTASLLAWWTAHQAWAALLIEKIPEVPQEGQDILLSVHGVPGAIQDFNWYQGEETDGGTMIFSYIPGLQRPQRDGNAMKGRNIIGFPNGSLLLRQAKPKDSGTYQVGITINPAWIMRVKTELRVTEKGVNTTSPIPKHQDPVDSSSPMNSGITVAIVIGCLGLGVLVVGSGLVYLLVTRSWKIKSPGATTAKPDLGRHMCHKHKAGKSRDQWGQGAGGPQTVSQPPYFSPTPDSSNIYEVIHSPSILITPANDKGSGSPNLTTSVVRVSLPSFPTHVPRLTLLCRDLSNFPSTFPDETSAHKSQPREEGGAELIMLILQMETGSHLLICWAQAKGEIRTPQPEAHSLPIKGLSSFLGKLGRG</sequence>
<evidence type="ECO:0000256" key="2">
    <source>
        <dbReference type="ARBA" id="ARBA00023180"/>
    </source>
</evidence>
<gene>
    <name evidence="9" type="primary">CEACAM19</name>
</gene>
<dbReference type="InParanoid" id="A0A6P5LNE1"/>
<dbReference type="RefSeq" id="XP_020858963.1">
    <property type="nucleotide sequence ID" value="XM_021003304.1"/>
</dbReference>
<dbReference type="AlphaFoldDB" id="A0A6P5LNE1"/>
<evidence type="ECO:0000313" key="8">
    <source>
        <dbReference type="Proteomes" id="UP000515140"/>
    </source>
</evidence>
<evidence type="ECO:0000313" key="9">
    <source>
        <dbReference type="RefSeq" id="XP_020858963.1"/>
    </source>
</evidence>
<evidence type="ECO:0000256" key="5">
    <source>
        <dbReference type="SAM" id="Phobius"/>
    </source>
</evidence>
<accession>A0A6P5LNE1</accession>
<dbReference type="InterPro" id="IPR013106">
    <property type="entry name" value="Ig_V-set"/>
</dbReference>
<evidence type="ECO:0000256" key="3">
    <source>
        <dbReference type="ARBA" id="ARBA00038222"/>
    </source>
</evidence>
<dbReference type="SUPFAM" id="SSF48726">
    <property type="entry name" value="Immunoglobulin"/>
    <property type="match status" value="1"/>
</dbReference>
<keyword evidence="2" id="KW-0325">Glycoprotein</keyword>
<evidence type="ECO:0000256" key="6">
    <source>
        <dbReference type="SAM" id="SignalP"/>
    </source>
</evidence>
<feature type="domain" description="Immunoglobulin V-set" evidence="7">
    <location>
        <begin position="43"/>
        <end position="140"/>
    </location>
</feature>
<organism evidence="8 9">
    <name type="scientific">Phascolarctos cinereus</name>
    <name type="common">Koala</name>
    <dbReference type="NCBI Taxonomy" id="38626"/>
    <lineage>
        <taxon>Eukaryota</taxon>
        <taxon>Metazoa</taxon>
        <taxon>Chordata</taxon>
        <taxon>Craniata</taxon>
        <taxon>Vertebrata</taxon>
        <taxon>Euteleostomi</taxon>
        <taxon>Mammalia</taxon>
        <taxon>Metatheria</taxon>
        <taxon>Diprotodontia</taxon>
        <taxon>Phascolarctidae</taxon>
        <taxon>Phascolarctos</taxon>
    </lineage>
</organism>
<dbReference type="PANTHER" id="PTHR44427">
    <property type="entry name" value="CARCINOEMBRYONIC ANTIGEN-RELATED CELL ADHESION MOLECULE 19"/>
    <property type="match status" value="1"/>
</dbReference>
<dbReference type="Pfam" id="PF07686">
    <property type="entry name" value="V-set"/>
    <property type="match status" value="1"/>
</dbReference>
<dbReference type="Gene3D" id="2.60.40.10">
    <property type="entry name" value="Immunoglobulins"/>
    <property type="match status" value="1"/>
</dbReference>
<feature type="transmembrane region" description="Helical" evidence="5">
    <location>
        <begin position="167"/>
        <end position="192"/>
    </location>
</feature>
<dbReference type="InterPro" id="IPR050831">
    <property type="entry name" value="CEA_cell_adhesion"/>
</dbReference>
<name>A0A6P5LNE1_PHACI</name>
<feature type="compositionally biased region" description="Polar residues" evidence="4">
    <location>
        <begin position="235"/>
        <end position="244"/>
    </location>
</feature>
<feature type="region of interest" description="Disordered" evidence="4">
    <location>
        <begin position="218"/>
        <end position="244"/>
    </location>
</feature>
<feature type="chain" id="PRO_5027550287" evidence="6">
    <location>
        <begin position="32"/>
        <end position="377"/>
    </location>
</feature>
<dbReference type="GeneID" id="110219716"/>
<dbReference type="Proteomes" id="UP000515140">
    <property type="component" value="Unplaced"/>
</dbReference>
<evidence type="ECO:0000256" key="4">
    <source>
        <dbReference type="SAM" id="MobiDB-lite"/>
    </source>
</evidence>